<name>A0A4V1QRQ4_9MICO</name>
<evidence type="ECO:0000313" key="1">
    <source>
        <dbReference type="EMBL" id="RXZ45703.1"/>
    </source>
</evidence>
<dbReference type="InterPro" id="IPR054255">
    <property type="entry name" value="DUF6986"/>
</dbReference>
<dbReference type="EMBL" id="SDPL01000338">
    <property type="protein sequence ID" value="RXZ45703.1"/>
    <property type="molecule type" value="Genomic_DNA"/>
</dbReference>
<gene>
    <name evidence="1" type="ORF">ESO86_13750</name>
</gene>
<dbReference type="AlphaFoldDB" id="A0A4V1QRQ4"/>
<accession>A0A4V1QRQ4</accession>
<organism evidence="1 2">
    <name type="scientific">Agromyces binzhouensis</name>
    <dbReference type="NCBI Taxonomy" id="1817495"/>
    <lineage>
        <taxon>Bacteria</taxon>
        <taxon>Bacillati</taxon>
        <taxon>Actinomycetota</taxon>
        <taxon>Actinomycetes</taxon>
        <taxon>Micrococcales</taxon>
        <taxon>Microbacteriaceae</taxon>
        <taxon>Agromyces</taxon>
    </lineage>
</organism>
<dbReference type="Proteomes" id="UP000292881">
    <property type="component" value="Unassembled WGS sequence"/>
</dbReference>
<evidence type="ECO:0000313" key="2">
    <source>
        <dbReference type="Proteomes" id="UP000292881"/>
    </source>
</evidence>
<feature type="non-terminal residue" evidence="1">
    <location>
        <position position="62"/>
    </location>
</feature>
<sequence length="62" mass="6349">MPSALSASIDARLAETDRLLATAYPGDDGSRQPVHTVYVPGDTITPDLPAVWGRAALAAAAS</sequence>
<proteinExistence type="predicted"/>
<dbReference type="Pfam" id="PF22484">
    <property type="entry name" value="DUF6986"/>
    <property type="match status" value="1"/>
</dbReference>
<keyword evidence="2" id="KW-1185">Reference proteome</keyword>
<comment type="caution">
    <text evidence="1">The sequence shown here is derived from an EMBL/GenBank/DDBJ whole genome shotgun (WGS) entry which is preliminary data.</text>
</comment>
<reference evidence="1 2" key="1">
    <citation type="submission" date="2019-01" db="EMBL/GenBank/DDBJ databases">
        <authorList>
            <person name="Li J."/>
        </authorList>
    </citation>
    <scope>NUCLEOTIDE SEQUENCE [LARGE SCALE GENOMIC DNA]</scope>
    <source>
        <strain evidence="1 2">CGMCC 4.7180</strain>
    </source>
</reference>
<protein>
    <submittedName>
        <fullName evidence="1">Aldolase</fullName>
    </submittedName>
</protein>